<organism evidence="6 7">
    <name type="scientific">Pedobacter jeongneungensis</name>
    <dbReference type="NCBI Taxonomy" id="947309"/>
    <lineage>
        <taxon>Bacteria</taxon>
        <taxon>Pseudomonadati</taxon>
        <taxon>Bacteroidota</taxon>
        <taxon>Sphingobacteriia</taxon>
        <taxon>Sphingobacteriales</taxon>
        <taxon>Sphingobacteriaceae</taxon>
        <taxon>Pedobacter</taxon>
    </lineage>
</organism>
<feature type="domain" description="Cytochrome c" evidence="5">
    <location>
        <begin position="40"/>
        <end position="129"/>
    </location>
</feature>
<keyword evidence="7" id="KW-1185">Reference proteome</keyword>
<evidence type="ECO:0000259" key="5">
    <source>
        <dbReference type="PROSITE" id="PS51007"/>
    </source>
</evidence>
<gene>
    <name evidence="6" type="ORF">GCM10022289_25680</name>
</gene>
<evidence type="ECO:0000256" key="3">
    <source>
        <dbReference type="ARBA" id="ARBA00023004"/>
    </source>
</evidence>
<sequence length="149" mass="16714">MTIFTNKTYMRKYIINAIFFLSIIAIIISCQNQETIDLQNYMSNGKDIYKAKCQNCHGENGEGLGELAPPLTDSVFLKANKTRLACFIKNGANETLIVHGKEYKEKMPAFPELADIDVAQVMVFVTNSFGNKQGFVPYTKVSKDLQACK</sequence>
<dbReference type="InterPro" id="IPR051459">
    <property type="entry name" value="Cytochrome_c-type_DH"/>
</dbReference>
<evidence type="ECO:0000256" key="4">
    <source>
        <dbReference type="PROSITE-ProRule" id="PRU00433"/>
    </source>
</evidence>
<proteinExistence type="predicted"/>
<dbReference type="EMBL" id="BAABBY010000006">
    <property type="protein sequence ID" value="GAA4205747.1"/>
    <property type="molecule type" value="Genomic_DNA"/>
</dbReference>
<dbReference type="RefSeq" id="WP_344851861.1">
    <property type="nucleotide sequence ID" value="NZ_BAABBY010000006.1"/>
</dbReference>
<dbReference type="Proteomes" id="UP001501772">
    <property type="component" value="Unassembled WGS sequence"/>
</dbReference>
<dbReference type="SUPFAM" id="SSF46626">
    <property type="entry name" value="Cytochrome c"/>
    <property type="match status" value="1"/>
</dbReference>
<dbReference type="PANTHER" id="PTHR35008:SF8">
    <property type="entry name" value="ALCOHOL DEHYDROGENASE CYTOCHROME C SUBUNIT"/>
    <property type="match status" value="1"/>
</dbReference>
<evidence type="ECO:0000256" key="1">
    <source>
        <dbReference type="ARBA" id="ARBA00022617"/>
    </source>
</evidence>
<dbReference type="InterPro" id="IPR009056">
    <property type="entry name" value="Cyt_c-like_dom"/>
</dbReference>
<evidence type="ECO:0000313" key="7">
    <source>
        <dbReference type="Proteomes" id="UP001501772"/>
    </source>
</evidence>
<evidence type="ECO:0000256" key="2">
    <source>
        <dbReference type="ARBA" id="ARBA00022723"/>
    </source>
</evidence>
<keyword evidence="2 4" id="KW-0479">Metal-binding</keyword>
<dbReference type="PROSITE" id="PS51007">
    <property type="entry name" value="CYTC"/>
    <property type="match status" value="1"/>
</dbReference>
<dbReference type="InterPro" id="IPR036909">
    <property type="entry name" value="Cyt_c-like_dom_sf"/>
</dbReference>
<reference evidence="7" key="1">
    <citation type="journal article" date="2019" name="Int. J. Syst. Evol. Microbiol.">
        <title>The Global Catalogue of Microorganisms (GCM) 10K type strain sequencing project: providing services to taxonomists for standard genome sequencing and annotation.</title>
        <authorList>
            <consortium name="The Broad Institute Genomics Platform"/>
            <consortium name="The Broad Institute Genome Sequencing Center for Infectious Disease"/>
            <person name="Wu L."/>
            <person name="Ma J."/>
        </authorList>
    </citation>
    <scope>NUCLEOTIDE SEQUENCE [LARGE SCALE GENOMIC DNA]</scope>
    <source>
        <strain evidence="7">JCM 17626</strain>
    </source>
</reference>
<dbReference type="PROSITE" id="PS51257">
    <property type="entry name" value="PROKAR_LIPOPROTEIN"/>
    <property type="match status" value="1"/>
</dbReference>
<dbReference type="PANTHER" id="PTHR35008">
    <property type="entry name" value="BLL4482 PROTEIN-RELATED"/>
    <property type="match status" value="1"/>
</dbReference>
<keyword evidence="1 4" id="KW-0349">Heme</keyword>
<dbReference type="Gene3D" id="1.10.760.10">
    <property type="entry name" value="Cytochrome c-like domain"/>
    <property type="match status" value="1"/>
</dbReference>
<accession>A0ABP8BGE5</accession>
<comment type="caution">
    <text evidence="6">The sequence shown here is derived from an EMBL/GenBank/DDBJ whole genome shotgun (WGS) entry which is preliminary data.</text>
</comment>
<dbReference type="Pfam" id="PF13442">
    <property type="entry name" value="Cytochrome_CBB3"/>
    <property type="match status" value="1"/>
</dbReference>
<keyword evidence="3 4" id="KW-0408">Iron</keyword>
<protein>
    <recommendedName>
        <fullName evidence="5">Cytochrome c domain-containing protein</fullName>
    </recommendedName>
</protein>
<name>A0ABP8BGE5_9SPHI</name>
<evidence type="ECO:0000313" key="6">
    <source>
        <dbReference type="EMBL" id="GAA4205747.1"/>
    </source>
</evidence>